<dbReference type="EMBL" id="BJJW01000002">
    <property type="protein sequence ID" value="GDZ83129.1"/>
    <property type="molecule type" value="Genomic_DNA"/>
</dbReference>
<dbReference type="InterPro" id="IPR024411">
    <property type="entry name" value="Tail_terminator_phage"/>
</dbReference>
<dbReference type="RefSeq" id="WP_149333751.1">
    <property type="nucleotide sequence ID" value="NZ_BJJW01000002.1"/>
</dbReference>
<dbReference type="AlphaFoldDB" id="A0A5A5TYF1"/>
<accession>A0A5A5TYF1</accession>
<name>A0A5A5TYF1_LEUCI</name>
<dbReference type="Proteomes" id="UP000323274">
    <property type="component" value="Unassembled WGS sequence"/>
</dbReference>
<reference evidence="1 2" key="1">
    <citation type="submission" date="2019-04" db="EMBL/GenBank/DDBJ databases">
        <title>A pseudo-fructophilic Leuconostoc citreum strain F192-5 isolated from peel of satsuma mandarin: the first report for isolation and characterization of strain-dependent fructophilic-like characteristics.</title>
        <authorList>
            <person name="Maeno S."/>
            <person name="Tanizawa Y."/>
            <person name="Kajikawa A."/>
            <person name="Kanesaki Y."/>
            <person name="Kubota E."/>
            <person name="Arita M."/>
            <person name="Leon D."/>
            <person name="Endo A."/>
        </authorList>
    </citation>
    <scope>NUCLEOTIDE SEQUENCE [LARGE SCALE GENOMIC DNA]</scope>
    <source>
        <strain evidence="1 2">F192-5</strain>
    </source>
</reference>
<dbReference type="Pfam" id="PF12691">
    <property type="entry name" value="Phage_tail_terminator_6"/>
    <property type="match status" value="1"/>
</dbReference>
<evidence type="ECO:0000313" key="1">
    <source>
        <dbReference type="EMBL" id="GDZ83129.1"/>
    </source>
</evidence>
<protein>
    <submittedName>
        <fullName evidence="1">Putative minor capsid protein, phage associated</fullName>
    </submittedName>
</protein>
<gene>
    <name evidence="1" type="ORF">LCIT_03710</name>
</gene>
<sequence>MDLLERLADKINELPNLPERLIIGQLSNNNDFGFYSQPGSQVISEDWSGIQERSLPFEIAYRTDDFEKANNSLWKISELLDGLNKLQTDGTYEFNRINIQPQPFLTMIDVTEKGVFLLDFSVEITQQINLGE</sequence>
<organism evidence="1 2">
    <name type="scientific">Leuconostoc citreum</name>
    <dbReference type="NCBI Taxonomy" id="33964"/>
    <lineage>
        <taxon>Bacteria</taxon>
        <taxon>Bacillati</taxon>
        <taxon>Bacillota</taxon>
        <taxon>Bacilli</taxon>
        <taxon>Lactobacillales</taxon>
        <taxon>Lactobacillaceae</taxon>
        <taxon>Leuconostoc</taxon>
    </lineage>
</organism>
<proteinExistence type="predicted"/>
<evidence type="ECO:0000313" key="2">
    <source>
        <dbReference type="Proteomes" id="UP000323274"/>
    </source>
</evidence>
<comment type="caution">
    <text evidence="1">The sequence shown here is derived from an EMBL/GenBank/DDBJ whole genome shotgun (WGS) entry which is preliminary data.</text>
</comment>